<dbReference type="Gene3D" id="3.30.2010.10">
    <property type="entry name" value="Metalloproteases ('zincins'), catalytic domain"/>
    <property type="match status" value="1"/>
</dbReference>
<evidence type="ECO:0000313" key="9">
    <source>
        <dbReference type="Proteomes" id="UP001306508"/>
    </source>
</evidence>
<dbReference type="GO" id="GO:0006515">
    <property type="term" value="P:protein quality control for misfolded or incompletely synthesized proteins"/>
    <property type="evidence" value="ECO:0007669"/>
    <property type="project" value="TreeGrafter"/>
</dbReference>
<keyword evidence="9" id="KW-1185">Reference proteome</keyword>
<dbReference type="GO" id="GO:0046872">
    <property type="term" value="F:metal ion binding"/>
    <property type="evidence" value="ECO:0007669"/>
    <property type="project" value="UniProtKB-KW"/>
</dbReference>
<evidence type="ECO:0000313" key="8">
    <source>
        <dbReference type="EMBL" id="KAK5781288.1"/>
    </source>
</evidence>
<keyword evidence="5 6" id="KW-0482">Metalloprotease</keyword>
<dbReference type="PANTHER" id="PTHR22726:SF1">
    <property type="entry name" value="METALLOENDOPEPTIDASE OMA1, MITOCHONDRIAL"/>
    <property type="match status" value="1"/>
</dbReference>
<dbReference type="CDD" id="cd07331">
    <property type="entry name" value="M48C_Oma1_like"/>
    <property type="match status" value="1"/>
</dbReference>
<dbReference type="GO" id="GO:0005743">
    <property type="term" value="C:mitochondrial inner membrane"/>
    <property type="evidence" value="ECO:0007669"/>
    <property type="project" value="TreeGrafter"/>
</dbReference>
<dbReference type="InterPro" id="IPR001915">
    <property type="entry name" value="Peptidase_M48"/>
</dbReference>
<sequence>MLFRILTQLPKSIFNTRLPIIPFTKPLNLKKFNPQNRTYLYHTRRRENNKNYQSYFYNHDSYQYQNQYSYKRFNSSPQQNSKTLWQVLNDPSNRKYLYMILGGGAFFYVTHLEAAPVSSRRRFIWIPRSIELAIGKSSYKSILNETRHSILPSNHPVSKKVETIFTKIVEAAAKDPSVNTTLIDGIDWKIHVVNDPRAPPNAFVLPGGKVFIFSSILRICENDDGIATVLSHEFAHQLARHTAESLSKAPLYLMIDLLLYSITGIQGVNGLLTDALLKMPASRQMETEADYIGLMIMARACFDPNEAVRVWERMAAFERQLKGQGSPLEFLSTHPASEKRIQNMLSWSNKANALYEQSECNRYLGYYKPFQDMFMSPS</sequence>
<feature type="domain" description="Peptidase M48" evidence="7">
    <location>
        <begin position="187"/>
        <end position="347"/>
    </location>
</feature>
<keyword evidence="3 6" id="KW-0378">Hydrolase</keyword>
<dbReference type="InterPro" id="IPR051156">
    <property type="entry name" value="Mito/Outer_Membr_Metalloprot"/>
</dbReference>
<comment type="caution">
    <text evidence="8">The sequence shown here is derived from an EMBL/GenBank/DDBJ whole genome shotgun (WGS) entry which is preliminary data.</text>
</comment>
<gene>
    <name evidence="8" type="ORF">RI543_001128</name>
</gene>
<evidence type="ECO:0000256" key="3">
    <source>
        <dbReference type="ARBA" id="ARBA00022801"/>
    </source>
</evidence>
<keyword evidence="4 6" id="KW-0862">Zinc</keyword>
<dbReference type="GO" id="GO:0034982">
    <property type="term" value="P:mitochondrial protein processing"/>
    <property type="evidence" value="ECO:0007669"/>
    <property type="project" value="TreeGrafter"/>
</dbReference>
<evidence type="ECO:0000256" key="6">
    <source>
        <dbReference type="RuleBase" id="RU003983"/>
    </source>
</evidence>
<dbReference type="GO" id="GO:0004222">
    <property type="term" value="F:metalloendopeptidase activity"/>
    <property type="evidence" value="ECO:0007669"/>
    <property type="project" value="InterPro"/>
</dbReference>
<reference evidence="9" key="1">
    <citation type="submission" date="2023-07" db="EMBL/GenBank/DDBJ databases">
        <title>A draft genome of Kazachstania heterogenica Y-27499.</title>
        <authorList>
            <person name="Donic C."/>
            <person name="Kralova J.S."/>
            <person name="Fidel L."/>
            <person name="Ben-Dor S."/>
            <person name="Jung S."/>
        </authorList>
    </citation>
    <scope>NUCLEOTIDE SEQUENCE [LARGE SCALE GENOMIC DNA]</scope>
    <source>
        <strain evidence="9">Y27499</strain>
    </source>
</reference>
<proteinExistence type="inferred from homology"/>
<evidence type="ECO:0000259" key="7">
    <source>
        <dbReference type="Pfam" id="PF01435"/>
    </source>
</evidence>
<evidence type="ECO:0000256" key="4">
    <source>
        <dbReference type="ARBA" id="ARBA00022833"/>
    </source>
</evidence>
<evidence type="ECO:0000256" key="1">
    <source>
        <dbReference type="ARBA" id="ARBA00022670"/>
    </source>
</evidence>
<protein>
    <recommendedName>
        <fullName evidence="7">Peptidase M48 domain-containing protein</fullName>
    </recommendedName>
</protein>
<accession>A0AAN7WTS1</accession>
<keyword evidence="2" id="KW-0479">Metal-binding</keyword>
<name>A0AAN7WTS1_9SACH</name>
<dbReference type="PANTHER" id="PTHR22726">
    <property type="entry name" value="METALLOENDOPEPTIDASE OMA1"/>
    <property type="match status" value="1"/>
</dbReference>
<keyword evidence="1 6" id="KW-0645">Protease</keyword>
<dbReference type="AlphaFoldDB" id="A0AAN7WTS1"/>
<dbReference type="EMBL" id="JAWIZZ010000036">
    <property type="protein sequence ID" value="KAK5781288.1"/>
    <property type="molecule type" value="Genomic_DNA"/>
</dbReference>
<evidence type="ECO:0000256" key="5">
    <source>
        <dbReference type="ARBA" id="ARBA00023049"/>
    </source>
</evidence>
<comment type="similarity">
    <text evidence="6">Belongs to the peptidase M48 family.</text>
</comment>
<comment type="cofactor">
    <cofactor evidence="6">
        <name>Zn(2+)</name>
        <dbReference type="ChEBI" id="CHEBI:29105"/>
    </cofactor>
    <text evidence="6">Binds 1 zinc ion per subunit.</text>
</comment>
<dbReference type="Pfam" id="PF01435">
    <property type="entry name" value="Peptidase_M48"/>
    <property type="match status" value="1"/>
</dbReference>
<organism evidence="8 9">
    <name type="scientific">Arxiozyma heterogenica</name>
    <dbReference type="NCBI Taxonomy" id="278026"/>
    <lineage>
        <taxon>Eukaryota</taxon>
        <taxon>Fungi</taxon>
        <taxon>Dikarya</taxon>
        <taxon>Ascomycota</taxon>
        <taxon>Saccharomycotina</taxon>
        <taxon>Saccharomycetes</taxon>
        <taxon>Saccharomycetales</taxon>
        <taxon>Saccharomycetaceae</taxon>
        <taxon>Arxiozyma</taxon>
    </lineage>
</organism>
<dbReference type="Proteomes" id="UP001306508">
    <property type="component" value="Unassembled WGS sequence"/>
</dbReference>
<evidence type="ECO:0000256" key="2">
    <source>
        <dbReference type="ARBA" id="ARBA00022723"/>
    </source>
</evidence>